<comment type="caution">
    <text evidence="3">The sequence shown here is derived from an EMBL/GenBank/DDBJ whole genome shotgun (WGS) entry which is preliminary data.</text>
</comment>
<feature type="signal peptide" evidence="1">
    <location>
        <begin position="1"/>
        <end position="22"/>
    </location>
</feature>
<gene>
    <name evidence="3" type="ORF">ODALV1_LOCUS8844</name>
</gene>
<accession>A0ABP1Q9F6</accession>
<evidence type="ECO:0000313" key="3">
    <source>
        <dbReference type="EMBL" id="CAL8094642.1"/>
    </source>
</evidence>
<feature type="domain" description="EGF-like" evidence="2">
    <location>
        <begin position="186"/>
        <end position="236"/>
    </location>
</feature>
<evidence type="ECO:0000256" key="1">
    <source>
        <dbReference type="SAM" id="SignalP"/>
    </source>
</evidence>
<sequence>MFFVIQITAYWVLLHISTGVYSEEIAQKRARASYGEHCNKTMRCDTSAFLSCRNTTCECQKRDSMFFDPQIKSCLTLVGEKCRYQLNNNDSEMEHPSNSRGFEEEIDCVQNAWCNRSGVCMCADDYVELRNGTCIPKRNYEETCTTDSECRQDRFLSCIDGQCGCNETVSTFNLLFRSCVGKVGNPCLGSSCVYNADCTTNTLIPLTGFQKRRERQFSRTCTCNPGFVADSSGHCKVGLSGQCSASKPCSNKFKCKDGTCVCKYENVQLPMVRSQQCISLVGGPCNETMDPDLMIGNNQSSIPNVFQCVDNAHCSTSEGNIYECKCDDGFIENTDGTCDVAFGENCNLSVYSYMRSSKTEADTTNFWNPNSVCDRVTPLFCINGLCQCESSLYEYNMQTSKCLGKVGAKCKVSSFGNGTTMELMNDCIEGAKCYGTRSLQTAYGKCICTEGHMISSNRTCLKI</sequence>
<feature type="chain" id="PRO_5045830901" description="EGF-like domain-containing protein" evidence="1">
    <location>
        <begin position="23"/>
        <end position="463"/>
    </location>
</feature>
<evidence type="ECO:0000313" key="4">
    <source>
        <dbReference type="Proteomes" id="UP001642540"/>
    </source>
</evidence>
<dbReference type="SMART" id="SM00181">
    <property type="entry name" value="EGF"/>
    <property type="match status" value="4"/>
</dbReference>
<dbReference type="Proteomes" id="UP001642540">
    <property type="component" value="Unassembled WGS sequence"/>
</dbReference>
<protein>
    <recommendedName>
        <fullName evidence="2">EGF-like domain-containing protein</fullName>
    </recommendedName>
</protein>
<name>A0ABP1Q9F6_9HEXA</name>
<keyword evidence="1" id="KW-0732">Signal</keyword>
<feature type="domain" description="EGF-like" evidence="2">
    <location>
        <begin position="81"/>
        <end position="135"/>
    </location>
</feature>
<keyword evidence="4" id="KW-1185">Reference proteome</keyword>
<feature type="domain" description="EGF-like" evidence="2">
    <location>
        <begin position="284"/>
        <end position="339"/>
    </location>
</feature>
<dbReference type="EMBL" id="CAXLJM020000027">
    <property type="protein sequence ID" value="CAL8094642.1"/>
    <property type="molecule type" value="Genomic_DNA"/>
</dbReference>
<evidence type="ECO:0000259" key="2">
    <source>
        <dbReference type="SMART" id="SM00181"/>
    </source>
</evidence>
<dbReference type="PANTHER" id="PTHR39069">
    <property type="entry name" value="ECDYSONE-INDUCIBLE GENE E1, ISOFORM A"/>
    <property type="match status" value="1"/>
</dbReference>
<dbReference type="PANTHER" id="PTHR39069:SF8">
    <property type="entry name" value="FI17111P1"/>
    <property type="match status" value="1"/>
</dbReference>
<reference evidence="3 4" key="1">
    <citation type="submission" date="2024-08" db="EMBL/GenBank/DDBJ databases">
        <authorList>
            <person name="Cucini C."/>
            <person name="Frati F."/>
        </authorList>
    </citation>
    <scope>NUCLEOTIDE SEQUENCE [LARGE SCALE GENOMIC DNA]</scope>
</reference>
<organism evidence="3 4">
    <name type="scientific">Orchesella dallaii</name>
    <dbReference type="NCBI Taxonomy" id="48710"/>
    <lineage>
        <taxon>Eukaryota</taxon>
        <taxon>Metazoa</taxon>
        <taxon>Ecdysozoa</taxon>
        <taxon>Arthropoda</taxon>
        <taxon>Hexapoda</taxon>
        <taxon>Collembola</taxon>
        <taxon>Entomobryomorpha</taxon>
        <taxon>Entomobryoidea</taxon>
        <taxon>Orchesellidae</taxon>
        <taxon>Orchesellinae</taxon>
        <taxon>Orchesella</taxon>
    </lineage>
</organism>
<proteinExistence type="predicted"/>
<feature type="domain" description="EGF-like" evidence="2">
    <location>
        <begin position="409"/>
        <end position="461"/>
    </location>
</feature>
<dbReference type="InterPro" id="IPR000742">
    <property type="entry name" value="EGF"/>
</dbReference>